<dbReference type="PANTHER" id="PTHR37783:SF1">
    <property type="entry name" value="MEMBRANE PROTEIN, PUTATIVE (AFU_ORTHOLOGUE AFUA_1G04315)-RELATED"/>
    <property type="match status" value="1"/>
</dbReference>
<proteinExistence type="predicted"/>
<accession>A0A6A7BH38</accession>
<name>A0A6A7BH38_9PLEO</name>
<protein>
    <submittedName>
        <fullName evidence="1">Uncharacterized protein</fullName>
    </submittedName>
</protein>
<keyword evidence="2" id="KW-1185">Reference proteome</keyword>
<dbReference type="Proteomes" id="UP000799423">
    <property type="component" value="Unassembled WGS sequence"/>
</dbReference>
<gene>
    <name evidence="1" type="ORF">T440DRAFT_236337</name>
</gene>
<dbReference type="PANTHER" id="PTHR37783">
    <property type="entry name" value="MEMBRANE PROTEIN, PUTATIVE (AFU_ORTHOLOGUE AFUA_1G04315)-RELATED"/>
    <property type="match status" value="1"/>
</dbReference>
<organism evidence="1 2">
    <name type="scientific">Plenodomus tracheiphilus IPT5</name>
    <dbReference type="NCBI Taxonomy" id="1408161"/>
    <lineage>
        <taxon>Eukaryota</taxon>
        <taxon>Fungi</taxon>
        <taxon>Dikarya</taxon>
        <taxon>Ascomycota</taxon>
        <taxon>Pezizomycotina</taxon>
        <taxon>Dothideomycetes</taxon>
        <taxon>Pleosporomycetidae</taxon>
        <taxon>Pleosporales</taxon>
        <taxon>Pleosporineae</taxon>
        <taxon>Leptosphaeriaceae</taxon>
        <taxon>Plenodomus</taxon>
    </lineage>
</organism>
<reference evidence="1" key="1">
    <citation type="submission" date="2020-01" db="EMBL/GenBank/DDBJ databases">
        <authorList>
            <consortium name="DOE Joint Genome Institute"/>
            <person name="Haridas S."/>
            <person name="Albert R."/>
            <person name="Binder M."/>
            <person name="Bloem J."/>
            <person name="Labutti K."/>
            <person name="Salamov A."/>
            <person name="Andreopoulos B."/>
            <person name="Baker S.E."/>
            <person name="Barry K."/>
            <person name="Bills G."/>
            <person name="Bluhm B.H."/>
            <person name="Cannon C."/>
            <person name="Castanera R."/>
            <person name="Culley D.E."/>
            <person name="Daum C."/>
            <person name="Ezra D."/>
            <person name="Gonzalez J.B."/>
            <person name="Henrissat B."/>
            <person name="Kuo A."/>
            <person name="Liang C."/>
            <person name="Lipzen A."/>
            <person name="Lutzoni F."/>
            <person name="Magnuson J."/>
            <person name="Mondo S."/>
            <person name="Nolan M."/>
            <person name="Ohm R."/>
            <person name="Pangilinan J."/>
            <person name="Park H.-J."/>
            <person name="Ramirez L."/>
            <person name="Alfaro M."/>
            <person name="Sun H."/>
            <person name="Tritt A."/>
            <person name="Yoshinaga Y."/>
            <person name="Zwiers L.-H."/>
            <person name="Turgeon B.G."/>
            <person name="Goodwin S.B."/>
            <person name="Spatafora J.W."/>
            <person name="Crous P.W."/>
            <person name="Grigoriev I.V."/>
        </authorList>
    </citation>
    <scope>NUCLEOTIDE SEQUENCE</scope>
    <source>
        <strain evidence="1">IPT5</strain>
    </source>
</reference>
<dbReference type="EMBL" id="MU006292">
    <property type="protein sequence ID" value="KAF2854572.1"/>
    <property type="molecule type" value="Genomic_DNA"/>
</dbReference>
<sequence length="122" mass="13396">MPPLKNLHNTYVAPTSPHLKPIIICGIIMALSARSEVISPGSPLYDYVLSGSPNALKYARWIQNGLFYFLFGAHAVETAWFTQILSAHGISVGSLAWLKWVGTSFVGGQFCFKHFDRVVGKA</sequence>
<evidence type="ECO:0000313" key="1">
    <source>
        <dbReference type="EMBL" id="KAF2854572.1"/>
    </source>
</evidence>
<evidence type="ECO:0000313" key="2">
    <source>
        <dbReference type="Proteomes" id="UP000799423"/>
    </source>
</evidence>
<dbReference type="AlphaFoldDB" id="A0A6A7BH38"/>
<dbReference type="OrthoDB" id="5553410at2759"/>